<sequence length="71" mass="7802">MKSPSLKRSERGGKKKKMIGSEAGVGIATEVTQSLTNFKDMASIDQLGELIPSLKHFNQRTCRPQKGTPEK</sequence>
<feature type="region of interest" description="Disordered" evidence="1">
    <location>
        <begin position="1"/>
        <end position="22"/>
    </location>
</feature>
<comment type="caution">
    <text evidence="2">The sequence shown here is derived from an EMBL/GenBank/DDBJ whole genome shotgun (WGS) entry which is preliminary data.</text>
</comment>
<protein>
    <submittedName>
        <fullName evidence="2">Uncharacterized protein</fullName>
    </submittedName>
</protein>
<evidence type="ECO:0000313" key="2">
    <source>
        <dbReference type="EMBL" id="GJU08243.1"/>
    </source>
</evidence>
<gene>
    <name evidence="2" type="ORF">Tco_1124673</name>
</gene>
<reference evidence="2" key="2">
    <citation type="submission" date="2022-01" db="EMBL/GenBank/DDBJ databases">
        <authorList>
            <person name="Yamashiro T."/>
            <person name="Shiraishi A."/>
            <person name="Satake H."/>
            <person name="Nakayama K."/>
        </authorList>
    </citation>
    <scope>NUCLEOTIDE SEQUENCE</scope>
</reference>
<reference evidence="2" key="1">
    <citation type="journal article" date="2022" name="Int. J. Mol. Sci.">
        <title>Draft Genome of Tanacetum Coccineum: Genomic Comparison of Closely Related Tanacetum-Family Plants.</title>
        <authorList>
            <person name="Yamashiro T."/>
            <person name="Shiraishi A."/>
            <person name="Nakayama K."/>
            <person name="Satake H."/>
        </authorList>
    </citation>
    <scope>NUCLEOTIDE SEQUENCE</scope>
</reference>
<name>A0ABQ5J6W3_9ASTR</name>
<evidence type="ECO:0000256" key="1">
    <source>
        <dbReference type="SAM" id="MobiDB-lite"/>
    </source>
</evidence>
<accession>A0ABQ5J6W3</accession>
<dbReference type="Proteomes" id="UP001151760">
    <property type="component" value="Unassembled WGS sequence"/>
</dbReference>
<evidence type="ECO:0000313" key="3">
    <source>
        <dbReference type="Proteomes" id="UP001151760"/>
    </source>
</evidence>
<organism evidence="2 3">
    <name type="scientific">Tanacetum coccineum</name>
    <dbReference type="NCBI Taxonomy" id="301880"/>
    <lineage>
        <taxon>Eukaryota</taxon>
        <taxon>Viridiplantae</taxon>
        <taxon>Streptophyta</taxon>
        <taxon>Embryophyta</taxon>
        <taxon>Tracheophyta</taxon>
        <taxon>Spermatophyta</taxon>
        <taxon>Magnoliopsida</taxon>
        <taxon>eudicotyledons</taxon>
        <taxon>Gunneridae</taxon>
        <taxon>Pentapetalae</taxon>
        <taxon>asterids</taxon>
        <taxon>campanulids</taxon>
        <taxon>Asterales</taxon>
        <taxon>Asteraceae</taxon>
        <taxon>Asteroideae</taxon>
        <taxon>Anthemideae</taxon>
        <taxon>Anthemidinae</taxon>
        <taxon>Tanacetum</taxon>
    </lineage>
</organism>
<keyword evidence="3" id="KW-1185">Reference proteome</keyword>
<dbReference type="EMBL" id="BQNB010021613">
    <property type="protein sequence ID" value="GJU08243.1"/>
    <property type="molecule type" value="Genomic_DNA"/>
</dbReference>
<proteinExistence type="predicted"/>